<name>A0ABW1G8E1_9ACTN</name>
<feature type="transmembrane region" description="Helical" evidence="2">
    <location>
        <begin position="203"/>
        <end position="225"/>
    </location>
</feature>
<keyword evidence="2" id="KW-0812">Transmembrane</keyword>
<keyword evidence="2" id="KW-1133">Transmembrane helix</keyword>
<evidence type="ECO:0000256" key="1">
    <source>
        <dbReference type="SAM" id="MobiDB-lite"/>
    </source>
</evidence>
<proteinExistence type="predicted"/>
<feature type="region of interest" description="Disordered" evidence="1">
    <location>
        <begin position="120"/>
        <end position="189"/>
    </location>
</feature>
<dbReference type="RefSeq" id="WP_380589101.1">
    <property type="nucleotide sequence ID" value="NZ_JBHSQJ010000141.1"/>
</dbReference>
<dbReference type="EMBL" id="JBHSQJ010000141">
    <property type="protein sequence ID" value="MFC5910981.1"/>
    <property type="molecule type" value="Genomic_DNA"/>
</dbReference>
<organism evidence="3 4">
    <name type="scientific">Streptacidiphilus monticola</name>
    <dbReference type="NCBI Taxonomy" id="2161674"/>
    <lineage>
        <taxon>Bacteria</taxon>
        <taxon>Bacillati</taxon>
        <taxon>Actinomycetota</taxon>
        <taxon>Actinomycetes</taxon>
        <taxon>Kitasatosporales</taxon>
        <taxon>Streptomycetaceae</taxon>
        <taxon>Streptacidiphilus</taxon>
    </lineage>
</organism>
<gene>
    <name evidence="3" type="ORF">ACFP3V_27725</name>
</gene>
<reference evidence="4" key="1">
    <citation type="journal article" date="2019" name="Int. J. Syst. Evol. Microbiol.">
        <title>The Global Catalogue of Microorganisms (GCM) 10K type strain sequencing project: providing services to taxonomists for standard genome sequencing and annotation.</title>
        <authorList>
            <consortium name="The Broad Institute Genomics Platform"/>
            <consortium name="The Broad Institute Genome Sequencing Center for Infectious Disease"/>
            <person name="Wu L."/>
            <person name="Ma J."/>
        </authorList>
    </citation>
    <scope>NUCLEOTIDE SEQUENCE [LARGE SCALE GENOMIC DNA]</scope>
    <source>
        <strain evidence="4">JCM 4816</strain>
    </source>
</reference>
<evidence type="ECO:0008006" key="5">
    <source>
        <dbReference type="Google" id="ProtNLM"/>
    </source>
</evidence>
<accession>A0ABW1G8E1</accession>
<feature type="compositionally biased region" description="Low complexity" evidence="1">
    <location>
        <begin position="168"/>
        <end position="183"/>
    </location>
</feature>
<feature type="transmembrane region" description="Helical" evidence="2">
    <location>
        <begin position="237"/>
        <end position="257"/>
    </location>
</feature>
<keyword evidence="2" id="KW-0472">Membrane</keyword>
<evidence type="ECO:0000313" key="4">
    <source>
        <dbReference type="Proteomes" id="UP001596174"/>
    </source>
</evidence>
<dbReference type="Proteomes" id="UP001596174">
    <property type="component" value="Unassembled WGS sequence"/>
</dbReference>
<evidence type="ECO:0000313" key="3">
    <source>
        <dbReference type="EMBL" id="MFC5910981.1"/>
    </source>
</evidence>
<protein>
    <recommendedName>
        <fullName evidence="5">Integral membrane protein</fullName>
    </recommendedName>
</protein>
<keyword evidence="4" id="KW-1185">Reference proteome</keyword>
<comment type="caution">
    <text evidence="3">The sequence shown here is derived from an EMBL/GenBank/DDBJ whole genome shotgun (WGS) entry which is preliminary data.</text>
</comment>
<sequence length="293" mass="30604">MGTEGEQLVYDYLSRVGDLAQSTPMTSAERARLVMTLRQEIDAKRGAGSPGAVRKVLKGLGTPEEVVRRAAASPPPAPAAPARSAPAPSVPVPRKEADEPSVYTPGAAPETLEWWRKSSAGAAAGGGSAAGPADRRPPSGWSASFEPDFLTAGEVEEAEPDEAEDPDAGAAPVEPLTAPAAEPEPAPERVKVRRGLPPLVESLAVLVLAAAGVLGLWYLALFGWFLAYSSRRVGRAVALTAGVWTPVALAALLAFWVERSGHPGTATVHAAFALWLRAASLASAVFLLWRARR</sequence>
<feature type="region of interest" description="Disordered" evidence="1">
    <location>
        <begin position="43"/>
        <end position="106"/>
    </location>
</feature>
<evidence type="ECO:0000256" key="2">
    <source>
        <dbReference type="SAM" id="Phobius"/>
    </source>
</evidence>
<feature type="transmembrane region" description="Helical" evidence="2">
    <location>
        <begin position="269"/>
        <end position="289"/>
    </location>
</feature>
<feature type="compositionally biased region" description="Acidic residues" evidence="1">
    <location>
        <begin position="154"/>
        <end position="167"/>
    </location>
</feature>